<dbReference type="PANTHER" id="PTHR24220:SF611">
    <property type="entry name" value="ATP-BINDING COMPONENT OF ABC TRANSPORTER-RELATED"/>
    <property type="match status" value="1"/>
</dbReference>
<evidence type="ECO:0000313" key="6">
    <source>
        <dbReference type="Proteomes" id="UP000244906"/>
    </source>
</evidence>
<keyword evidence="6" id="KW-1185">Reference proteome</keyword>
<dbReference type="OrthoDB" id="9802264at2"/>
<dbReference type="InterPro" id="IPR003439">
    <property type="entry name" value="ABC_transporter-like_ATP-bd"/>
</dbReference>
<evidence type="ECO:0000259" key="4">
    <source>
        <dbReference type="PROSITE" id="PS50893"/>
    </source>
</evidence>
<dbReference type="Pfam" id="PF00005">
    <property type="entry name" value="ABC_tran"/>
    <property type="match status" value="1"/>
</dbReference>
<dbReference type="SUPFAM" id="SSF52540">
    <property type="entry name" value="P-loop containing nucleoside triphosphate hydrolases"/>
    <property type="match status" value="1"/>
</dbReference>
<dbReference type="InterPro" id="IPR017911">
    <property type="entry name" value="MacB-like_ATP-bd"/>
</dbReference>
<feature type="domain" description="ABC transporter" evidence="4">
    <location>
        <begin position="6"/>
        <end position="253"/>
    </location>
</feature>
<organism evidence="5 6">
    <name type="scientific">Pelagibaculum spongiae</name>
    <dbReference type="NCBI Taxonomy" id="2080658"/>
    <lineage>
        <taxon>Bacteria</taxon>
        <taxon>Pseudomonadati</taxon>
        <taxon>Pseudomonadota</taxon>
        <taxon>Gammaproteobacteria</taxon>
        <taxon>Oceanospirillales</taxon>
        <taxon>Pelagibaculum</taxon>
    </lineage>
</organism>
<dbReference type="Proteomes" id="UP000244906">
    <property type="component" value="Unassembled WGS sequence"/>
</dbReference>
<dbReference type="InterPro" id="IPR003593">
    <property type="entry name" value="AAA+_ATPase"/>
</dbReference>
<dbReference type="EMBL" id="QDDL01000001">
    <property type="protein sequence ID" value="PVZ72493.1"/>
    <property type="molecule type" value="Genomic_DNA"/>
</dbReference>
<dbReference type="GO" id="GO:0005524">
    <property type="term" value="F:ATP binding"/>
    <property type="evidence" value="ECO:0007669"/>
    <property type="project" value="UniProtKB-KW"/>
</dbReference>
<dbReference type="Gene3D" id="3.40.50.300">
    <property type="entry name" value="P-loop containing nucleotide triphosphate hydrolases"/>
    <property type="match status" value="1"/>
</dbReference>
<name>A0A2V1H1S6_9GAMM</name>
<protein>
    <submittedName>
        <fullName evidence="5">Methionine ABC transporter ATP-binding protein</fullName>
    </submittedName>
</protein>
<proteinExistence type="predicted"/>
<comment type="caution">
    <text evidence="5">The sequence shown here is derived from an EMBL/GenBank/DDBJ whole genome shotgun (WGS) entry which is preliminary data.</text>
</comment>
<dbReference type="SMART" id="SM00382">
    <property type="entry name" value="AAA"/>
    <property type="match status" value="1"/>
</dbReference>
<dbReference type="CDD" id="cd03255">
    <property type="entry name" value="ABC_MJ0796_LolCDE_FtsE"/>
    <property type="match status" value="1"/>
</dbReference>
<dbReference type="GO" id="GO:0005886">
    <property type="term" value="C:plasma membrane"/>
    <property type="evidence" value="ECO:0007669"/>
    <property type="project" value="TreeGrafter"/>
</dbReference>
<reference evidence="5 6" key="1">
    <citation type="submission" date="2018-04" db="EMBL/GenBank/DDBJ databases">
        <title>Thalassorhabdus spongiae gen. nov., sp. nov., isolated from a marine sponge in South-West Iceland.</title>
        <authorList>
            <person name="Knobloch S."/>
            <person name="Daussin A."/>
            <person name="Johannsson R."/>
            <person name="Marteinsson V.T."/>
        </authorList>
    </citation>
    <scope>NUCLEOTIDE SEQUENCE [LARGE SCALE GENOMIC DNA]</scope>
    <source>
        <strain evidence="5 6">Hp12</strain>
    </source>
</reference>
<keyword evidence="2" id="KW-0547">Nucleotide-binding</keyword>
<accession>A0A2V1H1S6</accession>
<dbReference type="InterPro" id="IPR027417">
    <property type="entry name" value="P-loop_NTPase"/>
</dbReference>
<evidence type="ECO:0000256" key="3">
    <source>
        <dbReference type="ARBA" id="ARBA00022840"/>
    </source>
</evidence>
<gene>
    <name evidence="5" type="ORF">DC094_05690</name>
</gene>
<dbReference type="PANTHER" id="PTHR24220">
    <property type="entry name" value="IMPORT ATP-BINDING PROTEIN"/>
    <property type="match status" value="1"/>
</dbReference>
<evidence type="ECO:0000256" key="1">
    <source>
        <dbReference type="ARBA" id="ARBA00022448"/>
    </source>
</evidence>
<dbReference type="RefSeq" id="WP_116686079.1">
    <property type="nucleotide sequence ID" value="NZ_CAWNYD010000001.1"/>
</dbReference>
<dbReference type="PROSITE" id="PS50893">
    <property type="entry name" value="ABC_TRANSPORTER_2"/>
    <property type="match status" value="1"/>
</dbReference>
<dbReference type="GO" id="GO:0016887">
    <property type="term" value="F:ATP hydrolysis activity"/>
    <property type="evidence" value="ECO:0007669"/>
    <property type="project" value="InterPro"/>
</dbReference>
<dbReference type="AlphaFoldDB" id="A0A2V1H1S6"/>
<evidence type="ECO:0000313" key="5">
    <source>
        <dbReference type="EMBL" id="PVZ72493.1"/>
    </source>
</evidence>
<sequence>MTSSVLEINQLRFAWNSGKAADSKSAVNPELAASLYLLDIPHLSLARGEKLFLRGPSGSGKTTLLSLIGGILQGYQGELSLFGQPLADLSPSAKDKFRADHIGFVFQQFNLMPWLTMRDNVLLSCQFSARRKKAAIAEHGSISQAASVLLTGLGLSENLHDRPVQQLSIGQQQRVAVARALIGNPGLLIADEPTSALDHSSRNAFMDLLFEQCQRSDCALMFVSHDPSLEKGFDRCISLGDINKSFQPQREII</sequence>
<evidence type="ECO:0000256" key="2">
    <source>
        <dbReference type="ARBA" id="ARBA00022741"/>
    </source>
</evidence>
<keyword evidence="3 5" id="KW-0067">ATP-binding</keyword>
<dbReference type="GO" id="GO:0022857">
    <property type="term" value="F:transmembrane transporter activity"/>
    <property type="evidence" value="ECO:0007669"/>
    <property type="project" value="TreeGrafter"/>
</dbReference>
<keyword evidence="1" id="KW-0813">Transport</keyword>
<dbReference type="InterPro" id="IPR015854">
    <property type="entry name" value="ABC_transpr_LolD-like"/>
</dbReference>